<keyword evidence="5 15" id="KW-0812">Transmembrane</keyword>
<feature type="transmembrane region" description="Helical" evidence="15">
    <location>
        <begin position="361"/>
        <end position="379"/>
    </location>
</feature>
<keyword evidence="4 14" id="KW-0645">Protease</keyword>
<evidence type="ECO:0000313" key="18">
    <source>
        <dbReference type="Proteomes" id="UP000013776"/>
    </source>
</evidence>
<dbReference type="InterPro" id="IPR007484">
    <property type="entry name" value="Peptidase_M28"/>
</dbReference>
<name>R4XFJ4_TAPDE</name>
<evidence type="ECO:0000256" key="14">
    <source>
        <dbReference type="RuleBase" id="RU361240"/>
    </source>
</evidence>
<evidence type="ECO:0000256" key="9">
    <source>
        <dbReference type="ARBA" id="ARBA00022833"/>
    </source>
</evidence>
<dbReference type="FunFam" id="3.40.630.10:FF:000008">
    <property type="entry name" value="Endoplasmic reticulum metallopeptidase 1"/>
    <property type="match status" value="1"/>
</dbReference>
<dbReference type="CDD" id="cd03875">
    <property type="entry name" value="M28_Fxna_like"/>
    <property type="match status" value="1"/>
</dbReference>
<evidence type="ECO:0000256" key="2">
    <source>
        <dbReference type="ARBA" id="ARBA00004477"/>
    </source>
</evidence>
<comment type="subcellular location">
    <subcellularLocation>
        <location evidence="2">Endoplasmic reticulum membrane</location>
        <topology evidence="2">Multi-pass membrane protein</topology>
    </subcellularLocation>
</comment>
<keyword evidence="11" id="KW-0482">Metalloprotease</keyword>
<evidence type="ECO:0000256" key="1">
    <source>
        <dbReference type="ARBA" id="ARBA00001947"/>
    </source>
</evidence>
<dbReference type="VEuPathDB" id="FungiDB:TAPDE_005004"/>
<evidence type="ECO:0000259" key="16">
    <source>
        <dbReference type="Pfam" id="PF04389"/>
    </source>
</evidence>
<keyword evidence="7 14" id="KW-0378">Hydrolase</keyword>
<feature type="transmembrane region" description="Helical" evidence="15">
    <location>
        <begin position="421"/>
        <end position="442"/>
    </location>
</feature>
<feature type="transmembrane region" description="Helical" evidence="15">
    <location>
        <begin position="571"/>
        <end position="591"/>
    </location>
</feature>
<evidence type="ECO:0000256" key="15">
    <source>
        <dbReference type="SAM" id="Phobius"/>
    </source>
</evidence>
<accession>R4XFJ4</accession>
<proteinExistence type="inferred from homology"/>
<dbReference type="STRING" id="1097556.R4XFJ4"/>
<evidence type="ECO:0000256" key="10">
    <source>
        <dbReference type="ARBA" id="ARBA00022989"/>
    </source>
</evidence>
<gene>
    <name evidence="17" type="ORF">TAPDE_005004</name>
</gene>
<feature type="domain" description="Peptidase M28" evidence="16">
    <location>
        <begin position="128"/>
        <end position="323"/>
    </location>
</feature>
<dbReference type="GO" id="GO:0006508">
    <property type="term" value="P:proteolysis"/>
    <property type="evidence" value="ECO:0007669"/>
    <property type="project" value="UniProtKB-KW"/>
</dbReference>
<evidence type="ECO:0000256" key="7">
    <source>
        <dbReference type="ARBA" id="ARBA00022801"/>
    </source>
</evidence>
<keyword evidence="6 14" id="KW-0479">Metal-binding</keyword>
<evidence type="ECO:0000256" key="13">
    <source>
        <dbReference type="ARBA" id="ARBA00023180"/>
    </source>
</evidence>
<comment type="similarity">
    <text evidence="3 14">Belongs to the peptidase M28 family.</text>
</comment>
<evidence type="ECO:0000256" key="3">
    <source>
        <dbReference type="ARBA" id="ARBA00010918"/>
    </source>
</evidence>
<keyword evidence="9 14" id="KW-0862">Zinc</keyword>
<keyword evidence="12 15" id="KW-0472">Membrane</keyword>
<sequence length="831" mass="91776">MRTTSHVAWFATLVSIGLLSYKTHFNLPTALTDLHDAYNEPQFSEVQALKYVKTMADDIGYRIVGSKTHVESRDWLKSEIEVLRRELEADPVRNQMYEVEVLNQPGEGSHRFDFMNKVVMKQYSDIENVVVRISSRQNPRSKENSVLVNAHLDSTLPSPGAADDALGVAIELEALRILTSRTNVQPLENSVILLFNDAEESLQDASHLFTTQPHPWASTVRGIVNLEAAGNTGPAILFQATSSKMLEAYSTVPYPYGTVLASDVFATGLILSDTDFRQFEEYGNLTGLDMAVIGNSYAYHTRLDTSENIETGVAQQFGENTLAILTYLTKQGMSLEGIYKSQERVYFSMFQRYFVSYSKTSAVLAARFLFSVVLGYIGLCSPSPVAFAKGLIVNVMSLITGLVLSNLVAIALSLNGLQMRWFTAEFSCLFVYVPTTMLGFLVPQTLMDVSSENIHLSALFFYSLLSLFPIGSSFWMFYQTISLLLAALLVSRMRGASYLSFTIGSLQAMLFGTEAYWSVLEIFVPLTGRLGTDSPAENIIAIIVTILTFMSWPLLPTYIATLSRRTKTRAALALVGATMVGVSVLSLREVWDAAHPRRLFVQYLYNVTDSSTSLHFASADPAPGFKSYLDGVAARLDLGVVVENQMTEWLSDWDTIYPFSQFLDSYRIDLPTPVIQELPTDHVDPEITGTITASEAVAGSLSRRVTARIDCFHPGLIWTVISFDAEVLSWDLPMPDPGMQRHHIKQVSAFGSPNHSLSLTVLVPPSQTALEVDFVGIEALGMFPAMKGNQEAMTRDSMKLFDRLEGEAGVGPAVDMCSNGVIAGRYRIALS</sequence>
<dbReference type="eggNOG" id="KOG2194">
    <property type="taxonomic scope" value="Eukaryota"/>
</dbReference>
<feature type="chain" id="PRO_5005145439" description="Peptide hydrolase" evidence="14">
    <location>
        <begin position="26"/>
        <end position="831"/>
    </location>
</feature>
<comment type="cofactor">
    <cofactor evidence="1">
        <name>Zn(2+)</name>
        <dbReference type="ChEBI" id="CHEBI:29105"/>
    </cofactor>
</comment>
<dbReference type="GO" id="GO:0008235">
    <property type="term" value="F:metalloexopeptidase activity"/>
    <property type="evidence" value="ECO:0007669"/>
    <property type="project" value="InterPro"/>
</dbReference>
<feature type="transmembrane region" description="Helical" evidence="15">
    <location>
        <begin position="498"/>
        <end position="519"/>
    </location>
</feature>
<keyword evidence="14" id="KW-0732">Signal</keyword>
<dbReference type="PANTHER" id="PTHR12147:SF22">
    <property type="entry name" value="ENDOPLASMIC RETICULUM METALLOPEPTIDASE 1"/>
    <property type="match status" value="1"/>
</dbReference>
<comment type="caution">
    <text evidence="17">The sequence shown here is derived from an EMBL/GenBank/DDBJ whole genome shotgun (WGS) entry which is preliminary data.</text>
</comment>
<dbReference type="Proteomes" id="UP000013776">
    <property type="component" value="Unassembled WGS sequence"/>
</dbReference>
<organism evidence="17 18">
    <name type="scientific">Taphrina deformans (strain PYCC 5710 / ATCC 11124 / CBS 356.35 / IMI 108563 / JCM 9778 / NBRC 8474)</name>
    <name type="common">Peach leaf curl fungus</name>
    <name type="synonym">Lalaria deformans</name>
    <dbReference type="NCBI Taxonomy" id="1097556"/>
    <lineage>
        <taxon>Eukaryota</taxon>
        <taxon>Fungi</taxon>
        <taxon>Dikarya</taxon>
        <taxon>Ascomycota</taxon>
        <taxon>Taphrinomycotina</taxon>
        <taxon>Taphrinomycetes</taxon>
        <taxon>Taphrinales</taxon>
        <taxon>Taphrinaceae</taxon>
        <taxon>Taphrina</taxon>
    </lineage>
</organism>
<dbReference type="InterPro" id="IPR045175">
    <property type="entry name" value="M28_fam"/>
</dbReference>
<dbReference type="InterPro" id="IPR048024">
    <property type="entry name" value="Fxna-like_M28_dom"/>
</dbReference>
<evidence type="ECO:0000256" key="8">
    <source>
        <dbReference type="ARBA" id="ARBA00022824"/>
    </source>
</evidence>
<feature type="transmembrane region" description="Helical" evidence="15">
    <location>
        <begin position="539"/>
        <end position="559"/>
    </location>
</feature>
<keyword evidence="10 15" id="KW-1133">Transmembrane helix</keyword>
<evidence type="ECO:0000256" key="4">
    <source>
        <dbReference type="ARBA" id="ARBA00022670"/>
    </source>
</evidence>
<evidence type="ECO:0000256" key="5">
    <source>
        <dbReference type="ARBA" id="ARBA00022692"/>
    </source>
</evidence>
<protein>
    <recommendedName>
        <fullName evidence="14">Peptide hydrolase</fullName>
        <ecNumber evidence="14">3.4.-.-</ecNumber>
    </recommendedName>
</protein>
<reference evidence="17 18" key="1">
    <citation type="journal article" date="2013" name="MBio">
        <title>Genome sequencing of the plant pathogen Taphrina deformans, the causal agent of peach leaf curl.</title>
        <authorList>
            <person name="Cisse O.H."/>
            <person name="Almeida J.M.G.C.F."/>
            <person name="Fonseca A."/>
            <person name="Kumar A.A."/>
            <person name="Salojaervi J."/>
            <person name="Overmyer K."/>
            <person name="Hauser P.M."/>
            <person name="Pagni M."/>
        </authorList>
    </citation>
    <scope>NUCLEOTIDE SEQUENCE [LARGE SCALE GENOMIC DNA]</scope>
    <source>
        <strain evidence="18">PYCC 5710 / ATCC 11124 / CBS 356.35 / IMI 108563 / JCM 9778 / NBRC 8474</strain>
    </source>
</reference>
<evidence type="ECO:0000256" key="6">
    <source>
        <dbReference type="ARBA" id="ARBA00022723"/>
    </source>
</evidence>
<dbReference type="OrthoDB" id="76293at2759"/>
<evidence type="ECO:0000256" key="11">
    <source>
        <dbReference type="ARBA" id="ARBA00023049"/>
    </source>
</evidence>
<feature type="transmembrane region" description="Helical" evidence="15">
    <location>
        <begin position="391"/>
        <end position="414"/>
    </location>
</feature>
<keyword evidence="8" id="KW-0256">Endoplasmic reticulum</keyword>
<dbReference type="EMBL" id="CAHR02000258">
    <property type="protein sequence ID" value="CCG84536.1"/>
    <property type="molecule type" value="Genomic_DNA"/>
</dbReference>
<dbReference type="GO" id="GO:0005789">
    <property type="term" value="C:endoplasmic reticulum membrane"/>
    <property type="evidence" value="ECO:0007669"/>
    <property type="project" value="UniProtKB-SubCell"/>
</dbReference>
<dbReference type="EC" id="3.4.-.-" evidence="14"/>
<keyword evidence="18" id="KW-1185">Reference proteome</keyword>
<dbReference type="GO" id="GO:0046872">
    <property type="term" value="F:metal ion binding"/>
    <property type="evidence" value="ECO:0007669"/>
    <property type="project" value="UniProtKB-KW"/>
</dbReference>
<evidence type="ECO:0000313" key="17">
    <source>
        <dbReference type="EMBL" id="CCG84536.1"/>
    </source>
</evidence>
<evidence type="ECO:0000256" key="12">
    <source>
        <dbReference type="ARBA" id="ARBA00023136"/>
    </source>
</evidence>
<dbReference type="Gene3D" id="3.40.630.10">
    <property type="entry name" value="Zn peptidases"/>
    <property type="match status" value="1"/>
</dbReference>
<dbReference type="PANTHER" id="PTHR12147">
    <property type="entry name" value="METALLOPEPTIDASE M28 FAMILY MEMBER"/>
    <property type="match status" value="1"/>
</dbReference>
<dbReference type="SUPFAM" id="SSF53187">
    <property type="entry name" value="Zn-dependent exopeptidases"/>
    <property type="match status" value="1"/>
</dbReference>
<feature type="transmembrane region" description="Helical" evidence="15">
    <location>
        <begin position="454"/>
        <end position="478"/>
    </location>
</feature>
<dbReference type="Pfam" id="PF04389">
    <property type="entry name" value="Peptidase_M28"/>
    <property type="match status" value="1"/>
</dbReference>
<dbReference type="AlphaFoldDB" id="R4XFJ4"/>
<feature type="signal peptide" evidence="14">
    <location>
        <begin position="1"/>
        <end position="25"/>
    </location>
</feature>
<keyword evidence="13" id="KW-0325">Glycoprotein</keyword>